<organism evidence="3 4">
    <name type="scientific">Tremella mesenterica</name>
    <name type="common">Jelly fungus</name>
    <dbReference type="NCBI Taxonomy" id="5217"/>
    <lineage>
        <taxon>Eukaryota</taxon>
        <taxon>Fungi</taxon>
        <taxon>Dikarya</taxon>
        <taxon>Basidiomycota</taxon>
        <taxon>Agaricomycotina</taxon>
        <taxon>Tremellomycetes</taxon>
        <taxon>Tremellales</taxon>
        <taxon>Tremellaceae</taxon>
        <taxon>Tremella</taxon>
    </lineage>
</organism>
<keyword evidence="1" id="KW-0904">Protein phosphatase</keyword>
<keyword evidence="4" id="KW-1185">Reference proteome</keyword>
<dbReference type="VEuPathDB" id="FungiDB:TREMEDRAFT_16396"/>
<feature type="domain" description="PPM-type phosphatase" evidence="2">
    <location>
        <begin position="85"/>
        <end position="378"/>
    </location>
</feature>
<dbReference type="OrthoDB" id="60843at2759"/>
<comment type="caution">
    <text evidence="3">The sequence shown here is derived from an EMBL/GenBank/DDBJ whole genome shotgun (WGS) entry which is preliminary data.</text>
</comment>
<dbReference type="EMBL" id="SDIL01000002">
    <property type="protein sequence ID" value="RXK42272.1"/>
    <property type="molecule type" value="Genomic_DNA"/>
</dbReference>
<dbReference type="InterPro" id="IPR001932">
    <property type="entry name" value="PPM-type_phosphatase-like_dom"/>
</dbReference>
<dbReference type="GO" id="GO:0046872">
    <property type="term" value="F:metal ion binding"/>
    <property type="evidence" value="ECO:0007669"/>
    <property type="project" value="UniProtKB-UniRule"/>
</dbReference>
<dbReference type="Proteomes" id="UP000289152">
    <property type="component" value="Unassembled WGS sequence"/>
</dbReference>
<reference evidence="3 4" key="1">
    <citation type="submission" date="2016-06" db="EMBL/GenBank/DDBJ databases">
        <title>Evolution of pathogenesis and genome organization in the Tremellales.</title>
        <authorList>
            <person name="Cuomo C."/>
            <person name="Litvintseva A."/>
            <person name="Heitman J."/>
            <person name="Chen Y."/>
            <person name="Sun S."/>
            <person name="Springer D."/>
            <person name="Dromer F."/>
            <person name="Young S."/>
            <person name="Zeng Q."/>
            <person name="Chapman S."/>
            <person name="Gujja S."/>
            <person name="Saif S."/>
            <person name="Birren B."/>
        </authorList>
    </citation>
    <scope>NUCLEOTIDE SEQUENCE [LARGE SCALE GENOMIC DNA]</scope>
    <source>
        <strain evidence="3 4">ATCC 28783</strain>
    </source>
</reference>
<keyword evidence="1" id="KW-0460">Magnesium</keyword>
<dbReference type="FunCoup" id="A0A4Q1BW24">
    <property type="interactions" value="197"/>
</dbReference>
<dbReference type="STRING" id="5217.A0A4Q1BW24"/>
<dbReference type="GO" id="GO:0004722">
    <property type="term" value="F:protein serine/threonine phosphatase activity"/>
    <property type="evidence" value="ECO:0007669"/>
    <property type="project" value="UniProtKB-EC"/>
</dbReference>
<comment type="cofactor">
    <cofactor evidence="1">
        <name>Mg(2+)</name>
        <dbReference type="ChEBI" id="CHEBI:18420"/>
    </cofactor>
</comment>
<accession>A0A4Q1BW24</accession>
<dbReference type="EC" id="3.1.3.16" evidence="1"/>
<proteinExistence type="inferred from homology"/>
<evidence type="ECO:0000313" key="3">
    <source>
        <dbReference type="EMBL" id="RXK42272.1"/>
    </source>
</evidence>
<dbReference type="Gene3D" id="3.60.40.10">
    <property type="entry name" value="PPM-type phosphatase domain"/>
    <property type="match status" value="1"/>
</dbReference>
<comment type="catalytic activity">
    <reaction evidence="1">
        <text>O-phospho-L-seryl-[protein] + H2O = L-seryl-[protein] + phosphate</text>
        <dbReference type="Rhea" id="RHEA:20629"/>
        <dbReference type="Rhea" id="RHEA-COMP:9863"/>
        <dbReference type="Rhea" id="RHEA-COMP:11604"/>
        <dbReference type="ChEBI" id="CHEBI:15377"/>
        <dbReference type="ChEBI" id="CHEBI:29999"/>
        <dbReference type="ChEBI" id="CHEBI:43474"/>
        <dbReference type="ChEBI" id="CHEBI:83421"/>
        <dbReference type="EC" id="3.1.3.16"/>
    </reaction>
</comment>
<keyword evidence="1" id="KW-0479">Metal-binding</keyword>
<comment type="similarity">
    <text evidence="1">Belongs to the PP2C family.</text>
</comment>
<evidence type="ECO:0000256" key="1">
    <source>
        <dbReference type="RuleBase" id="RU366020"/>
    </source>
</evidence>
<dbReference type="PANTHER" id="PTHR12320:SF1">
    <property type="entry name" value="PROTEIN PHOSPHATASE PTC7 HOMOLOG"/>
    <property type="match status" value="1"/>
</dbReference>
<dbReference type="PANTHER" id="PTHR12320">
    <property type="entry name" value="PROTEIN PHOSPHATASE 2C"/>
    <property type="match status" value="1"/>
</dbReference>
<dbReference type="PROSITE" id="PS51746">
    <property type="entry name" value="PPM_2"/>
    <property type="match status" value="1"/>
</dbReference>
<comment type="catalytic activity">
    <reaction evidence="1">
        <text>O-phospho-L-threonyl-[protein] + H2O = L-threonyl-[protein] + phosphate</text>
        <dbReference type="Rhea" id="RHEA:47004"/>
        <dbReference type="Rhea" id="RHEA-COMP:11060"/>
        <dbReference type="Rhea" id="RHEA-COMP:11605"/>
        <dbReference type="ChEBI" id="CHEBI:15377"/>
        <dbReference type="ChEBI" id="CHEBI:30013"/>
        <dbReference type="ChEBI" id="CHEBI:43474"/>
        <dbReference type="ChEBI" id="CHEBI:61977"/>
        <dbReference type="EC" id="3.1.3.16"/>
    </reaction>
</comment>
<evidence type="ECO:0000313" key="4">
    <source>
        <dbReference type="Proteomes" id="UP000289152"/>
    </source>
</evidence>
<evidence type="ECO:0000259" key="2">
    <source>
        <dbReference type="PROSITE" id="PS51746"/>
    </source>
</evidence>
<comment type="cofactor">
    <cofactor evidence="1">
        <name>Mn(2+)</name>
        <dbReference type="ChEBI" id="CHEBI:29035"/>
    </cofactor>
</comment>
<keyword evidence="1" id="KW-0464">Manganese</keyword>
<dbReference type="InterPro" id="IPR036457">
    <property type="entry name" value="PPM-type-like_dom_sf"/>
</dbReference>
<dbReference type="InterPro" id="IPR039123">
    <property type="entry name" value="PPTC7"/>
</dbReference>
<protein>
    <recommendedName>
        <fullName evidence="1">Protein phosphatase</fullName>
        <ecNumber evidence="1">3.1.3.16</ecNumber>
    </recommendedName>
</protein>
<dbReference type="AlphaFoldDB" id="A0A4Q1BW24"/>
<dbReference type="InParanoid" id="A0A4Q1BW24"/>
<dbReference type="SUPFAM" id="SSF81606">
    <property type="entry name" value="PP2C-like"/>
    <property type="match status" value="1"/>
</dbReference>
<name>A0A4Q1BW24_TREME</name>
<gene>
    <name evidence="3" type="ORF">M231_00262</name>
</gene>
<keyword evidence="1" id="KW-0378">Hydrolase</keyword>
<sequence length="378" mass="40954">MRPSKSLLKTLFTPPVSHILPHQGLLYSLGLSYASKDSPPFIHPQAQPKKAGFAGQNNKIGRWVDEMLSLRAGRGELEVGEGGWSEGNGEESKKWGAGEDFFTIVEGSGNTHLAVADGVGGWAPQYDPSLFSQSLLYHYTLSSRSSPSSSPLSHLTSAYQAVLSDPLVQAGSSTAVTISLSPTGSLSGLNLGDSGCTILRSSKTLYTTIPQTHAFNTPYQLSKFPPKPKLSSSERSSIIEQLRALKKGEMISPELEEKAQGLMPDPISTKPNEGDEFKLDLQPGDTVLIYTDGMSDNLPFEHLPLLEQVVERVLDQPVNAHLTPGERASEKARILADVLVGYARGGMMRTGLEEGWKTPFELEAKKYGKRFLGGKVDE</sequence>